<evidence type="ECO:0000313" key="3">
    <source>
        <dbReference type="Proteomes" id="UP001152755"/>
    </source>
</evidence>
<sequence length="191" mass="20065">MPADKPRFLQNNRDMALSMIPLVLICIVVAAIAGQCSFSPGHPTQGKIPHYDATDALRADAQQLTFPIRLPRTPEGWQSNSGGHDTVNGNDGGEATSVGYITPAGDYVRITQSNASVPALVRFVAGGARGVTGEESVAGHQWSVYAQTGAEPIWTTDMGSVRMLMTGSGTDAEFRQLAAATTGEAPLPSQP</sequence>
<organism evidence="2 3">
    <name type="scientific">Speluncibacter jeojiensis</name>
    <dbReference type="NCBI Taxonomy" id="2710754"/>
    <lineage>
        <taxon>Bacteria</taxon>
        <taxon>Bacillati</taxon>
        <taxon>Actinomycetota</taxon>
        <taxon>Actinomycetes</taxon>
        <taxon>Mycobacteriales</taxon>
        <taxon>Speluncibacteraceae</taxon>
        <taxon>Speluncibacter</taxon>
    </lineage>
</organism>
<proteinExistence type="predicted"/>
<gene>
    <name evidence="2" type="ORF">NVS88_08920</name>
</gene>
<protein>
    <submittedName>
        <fullName evidence="2">DUF4245 domain-containing protein</fullName>
    </submittedName>
</protein>
<keyword evidence="1" id="KW-1133">Transmembrane helix</keyword>
<dbReference type="EMBL" id="JANRHA010000005">
    <property type="protein sequence ID" value="MDG3014678.1"/>
    <property type="molecule type" value="Genomic_DNA"/>
</dbReference>
<evidence type="ECO:0000313" key="2">
    <source>
        <dbReference type="EMBL" id="MDG3014678.1"/>
    </source>
</evidence>
<reference evidence="2" key="1">
    <citation type="submission" date="2022-08" db="EMBL/GenBank/DDBJ databases">
        <title>Genome analysis of Corynebacteriales strain.</title>
        <authorList>
            <person name="Lee S.D."/>
        </authorList>
    </citation>
    <scope>NUCLEOTIDE SEQUENCE</scope>
    <source>
        <strain evidence="2">D3-21</strain>
    </source>
</reference>
<dbReference type="InterPro" id="IPR025339">
    <property type="entry name" value="DUF4245"/>
</dbReference>
<name>A0A9X4RDJ5_9ACTN</name>
<keyword evidence="1" id="KW-0812">Transmembrane</keyword>
<dbReference type="Pfam" id="PF14030">
    <property type="entry name" value="DUF4245"/>
    <property type="match status" value="1"/>
</dbReference>
<dbReference type="Proteomes" id="UP001152755">
    <property type="component" value="Unassembled WGS sequence"/>
</dbReference>
<dbReference type="RefSeq" id="WP_332519707.1">
    <property type="nucleotide sequence ID" value="NZ_JANRHA010000005.1"/>
</dbReference>
<feature type="transmembrane region" description="Helical" evidence="1">
    <location>
        <begin position="15"/>
        <end position="34"/>
    </location>
</feature>
<comment type="caution">
    <text evidence="2">The sequence shown here is derived from an EMBL/GenBank/DDBJ whole genome shotgun (WGS) entry which is preliminary data.</text>
</comment>
<keyword evidence="3" id="KW-1185">Reference proteome</keyword>
<evidence type="ECO:0000256" key="1">
    <source>
        <dbReference type="SAM" id="Phobius"/>
    </source>
</evidence>
<keyword evidence="1" id="KW-0472">Membrane</keyword>
<dbReference type="AlphaFoldDB" id="A0A9X4RDJ5"/>
<accession>A0A9X4RDJ5</accession>